<dbReference type="InterPro" id="IPR043129">
    <property type="entry name" value="ATPase_NBD"/>
</dbReference>
<dbReference type="InterPro" id="IPR002731">
    <property type="entry name" value="ATPase_BadF"/>
</dbReference>
<dbReference type="Proteomes" id="UP001518976">
    <property type="component" value="Unassembled WGS sequence"/>
</dbReference>
<sequence length="414" mass="42511">MGLSRPRSGPDPVPALLALDAGNSKTDVALLGADGTVLGTARGGGFRPPAVGIDAAVDVLAEAVARARAAAGADRAGGTGQGPAPVHQVMACLANADLPVEEEQLAAALAGRGWGRLVTVHNDTFAVLRTGLTRQDGDAAPCGVAVVCGAGINCVGLRPDGRTARFPAIGRLSGDWGGGGGLGEEALWHAARAEDGRGEPTVLRTALPAHFGLDSMYALIEAVHLGRIPHARRLELVPVLFEAADRGDAVADSLVARLAEEVVTMAVVALRRLELLEEEVPVLLGGGILAAGRPRLDDRVTRLLAQRAPRAVPRVVRARPVLGAALLGLDALGTPVTAHERARRYFETRTEPRSRADTGNPADARNPADAGSPRGGSPGPVDGHSGAPRGRMGGYGPGQEGSRRREEQRGAAPG</sequence>
<organism evidence="3 4">
    <name type="scientific">Streptomyces spirodelae</name>
    <dbReference type="NCBI Taxonomy" id="2812904"/>
    <lineage>
        <taxon>Bacteria</taxon>
        <taxon>Bacillati</taxon>
        <taxon>Actinomycetota</taxon>
        <taxon>Actinomycetes</taxon>
        <taxon>Kitasatosporales</taxon>
        <taxon>Streptomycetaceae</taxon>
        <taxon>Streptomyces</taxon>
    </lineage>
</organism>
<accession>A0ABS3WMG7</accession>
<comment type="caution">
    <text evidence="3">The sequence shown here is derived from an EMBL/GenBank/DDBJ whole genome shotgun (WGS) entry which is preliminary data.</text>
</comment>
<dbReference type="EMBL" id="JAFFZN010000001">
    <property type="protein sequence ID" value="MBO8184209.1"/>
    <property type="molecule type" value="Genomic_DNA"/>
</dbReference>
<name>A0ABS3WMG7_9ACTN</name>
<evidence type="ECO:0000313" key="3">
    <source>
        <dbReference type="EMBL" id="MBO8184209.1"/>
    </source>
</evidence>
<gene>
    <name evidence="3" type="ORF">JW592_01740</name>
</gene>
<feature type="domain" description="ATPase BadF/BadG/BcrA/BcrD type" evidence="2">
    <location>
        <begin position="19"/>
        <end position="328"/>
    </location>
</feature>
<proteinExistence type="predicted"/>
<feature type="region of interest" description="Disordered" evidence="1">
    <location>
        <begin position="344"/>
        <end position="414"/>
    </location>
</feature>
<dbReference type="Gene3D" id="3.30.420.40">
    <property type="match status" value="2"/>
</dbReference>
<dbReference type="Pfam" id="PF01869">
    <property type="entry name" value="BcrAD_BadFG"/>
    <property type="match status" value="1"/>
</dbReference>
<reference evidence="3 4" key="1">
    <citation type="submission" date="2021-02" db="EMBL/GenBank/DDBJ databases">
        <title>Streptomyces spirodelae sp. nov., isolated from duckweed.</title>
        <authorList>
            <person name="Saimee Y."/>
            <person name="Duangmal K."/>
        </authorList>
    </citation>
    <scope>NUCLEOTIDE SEQUENCE [LARGE SCALE GENOMIC DNA]</scope>
    <source>
        <strain evidence="3 4">DW4-2</strain>
    </source>
</reference>
<evidence type="ECO:0000256" key="1">
    <source>
        <dbReference type="SAM" id="MobiDB-lite"/>
    </source>
</evidence>
<dbReference type="PANTHER" id="PTHR43190:SF3">
    <property type="entry name" value="N-ACETYL-D-GLUCOSAMINE KINASE"/>
    <property type="match status" value="1"/>
</dbReference>
<dbReference type="InterPro" id="IPR052519">
    <property type="entry name" value="Euk-type_GlcNAc_Kinase"/>
</dbReference>
<protein>
    <submittedName>
        <fullName evidence="3">ATPase</fullName>
    </submittedName>
</protein>
<dbReference type="SUPFAM" id="SSF53067">
    <property type="entry name" value="Actin-like ATPase domain"/>
    <property type="match status" value="2"/>
</dbReference>
<feature type="compositionally biased region" description="Basic and acidic residues" evidence="1">
    <location>
        <begin position="401"/>
        <end position="414"/>
    </location>
</feature>
<dbReference type="PANTHER" id="PTHR43190">
    <property type="entry name" value="N-ACETYL-D-GLUCOSAMINE KINASE"/>
    <property type="match status" value="1"/>
</dbReference>
<keyword evidence="4" id="KW-1185">Reference proteome</keyword>
<evidence type="ECO:0000313" key="4">
    <source>
        <dbReference type="Proteomes" id="UP001518976"/>
    </source>
</evidence>
<evidence type="ECO:0000259" key="2">
    <source>
        <dbReference type="Pfam" id="PF01869"/>
    </source>
</evidence>
<feature type="compositionally biased region" description="Basic and acidic residues" evidence="1">
    <location>
        <begin position="344"/>
        <end position="356"/>
    </location>
</feature>